<reference evidence="1" key="1">
    <citation type="submission" date="2023-10" db="EMBL/GenBank/DDBJ databases">
        <title>Genome assembly of Pristionchus species.</title>
        <authorList>
            <person name="Yoshida K."/>
            <person name="Sommer R.J."/>
        </authorList>
    </citation>
    <scope>NUCLEOTIDE SEQUENCE</scope>
    <source>
        <strain evidence="1">RS5133</strain>
    </source>
</reference>
<feature type="non-terminal residue" evidence="1">
    <location>
        <position position="1"/>
    </location>
</feature>
<accession>A0AAV5W523</accession>
<proteinExistence type="predicted"/>
<keyword evidence="2" id="KW-1185">Reference proteome</keyword>
<evidence type="ECO:0000313" key="2">
    <source>
        <dbReference type="Proteomes" id="UP001432322"/>
    </source>
</evidence>
<gene>
    <name evidence="1" type="ORF">PFISCL1PPCAC_18218</name>
</gene>
<dbReference type="AlphaFoldDB" id="A0AAV5W523"/>
<feature type="non-terminal residue" evidence="1">
    <location>
        <position position="69"/>
    </location>
</feature>
<name>A0AAV5W523_9BILA</name>
<dbReference type="EMBL" id="BTSY01000005">
    <property type="protein sequence ID" value="GMT26921.1"/>
    <property type="molecule type" value="Genomic_DNA"/>
</dbReference>
<organism evidence="1 2">
    <name type="scientific">Pristionchus fissidentatus</name>
    <dbReference type="NCBI Taxonomy" id="1538716"/>
    <lineage>
        <taxon>Eukaryota</taxon>
        <taxon>Metazoa</taxon>
        <taxon>Ecdysozoa</taxon>
        <taxon>Nematoda</taxon>
        <taxon>Chromadorea</taxon>
        <taxon>Rhabditida</taxon>
        <taxon>Rhabditina</taxon>
        <taxon>Diplogasteromorpha</taxon>
        <taxon>Diplogasteroidea</taxon>
        <taxon>Neodiplogasteridae</taxon>
        <taxon>Pristionchus</taxon>
    </lineage>
</organism>
<protein>
    <submittedName>
        <fullName evidence="1">Uncharacterized protein</fullName>
    </submittedName>
</protein>
<dbReference type="Proteomes" id="UP001432322">
    <property type="component" value="Unassembled WGS sequence"/>
</dbReference>
<evidence type="ECO:0000313" key="1">
    <source>
        <dbReference type="EMBL" id="GMT26921.1"/>
    </source>
</evidence>
<comment type="caution">
    <text evidence="1">The sequence shown here is derived from an EMBL/GenBank/DDBJ whole genome shotgun (WGS) entry which is preliminary data.</text>
</comment>
<sequence length="69" mass="8051">TDWLIDLVLLRLATNVSGYWVLAVYRAPTEADITRHAKLDREFEVTAEWRPTMRVEIFQKDVSVTCKRG</sequence>